<dbReference type="PANTHER" id="PTHR30126">
    <property type="entry name" value="HTH-TYPE TRANSCRIPTIONAL REGULATOR"/>
    <property type="match status" value="1"/>
</dbReference>
<keyword evidence="7" id="KW-1185">Reference proteome</keyword>
<dbReference type="Proteomes" id="UP000184608">
    <property type="component" value="Unassembled WGS sequence"/>
</dbReference>
<reference evidence="6 7" key="1">
    <citation type="submission" date="2016-11" db="EMBL/GenBank/DDBJ databases">
        <authorList>
            <person name="Jaros S."/>
            <person name="Januszkiewicz K."/>
            <person name="Wedrychowicz H."/>
        </authorList>
    </citation>
    <scope>NUCLEOTIDE SEQUENCE [LARGE SCALE GENOMIC DNA]</scope>
    <source>
        <strain evidence="6 7">CECT 7868</strain>
    </source>
</reference>
<dbReference type="Gene3D" id="3.40.190.10">
    <property type="entry name" value="Periplasmic binding protein-like II"/>
    <property type="match status" value="2"/>
</dbReference>
<evidence type="ECO:0000256" key="2">
    <source>
        <dbReference type="ARBA" id="ARBA00023015"/>
    </source>
</evidence>
<gene>
    <name evidence="6" type="primary">oxyR_3</name>
    <name evidence="6" type="ORF">VA7868_04449</name>
</gene>
<dbReference type="SUPFAM" id="SSF53850">
    <property type="entry name" value="Periplasmic binding protein-like II"/>
    <property type="match status" value="1"/>
</dbReference>
<evidence type="ECO:0000256" key="4">
    <source>
        <dbReference type="ARBA" id="ARBA00023163"/>
    </source>
</evidence>
<dbReference type="EMBL" id="FQXZ01000049">
    <property type="protein sequence ID" value="SHI84298.1"/>
    <property type="molecule type" value="Genomic_DNA"/>
</dbReference>
<evidence type="ECO:0000256" key="1">
    <source>
        <dbReference type="ARBA" id="ARBA00009437"/>
    </source>
</evidence>
<proteinExistence type="inferred from homology"/>
<evidence type="ECO:0000313" key="6">
    <source>
        <dbReference type="EMBL" id="SHI84298.1"/>
    </source>
</evidence>
<keyword evidence="4" id="KW-0804">Transcription</keyword>
<dbReference type="Pfam" id="PF00126">
    <property type="entry name" value="HTH_1"/>
    <property type="match status" value="1"/>
</dbReference>
<sequence>MLNPLWLHTFKTLIETGHFTQTAKKLHMTQPGVSQHVKKLESACGHSLIRRENKSFELTEQGRMVYEYALKTARDEADLIECLSFDNPTAGKCILSCSGSLVLSLYPHLLAMQQHSPELQIYLEAAPNHKILHDIQAGITDLGVVTYMPNSSFFQSELIGEDALCLVLPRCYQGQPLTAEILCRCGLIDHPDAMHYLTVFLDMCGEPELAEINPEMLLKSGYINQLNQILLPVAKGLGFTVLPQSAVENFPGKDEIYVVSTRKPVLETLYLVHLRNRNLPRRYQTIYELFSRILATEE</sequence>
<dbReference type="PROSITE" id="PS50931">
    <property type="entry name" value="HTH_LYSR"/>
    <property type="match status" value="1"/>
</dbReference>
<dbReference type="GO" id="GO:0003700">
    <property type="term" value="F:DNA-binding transcription factor activity"/>
    <property type="evidence" value="ECO:0007669"/>
    <property type="project" value="InterPro"/>
</dbReference>
<dbReference type="AlphaFoldDB" id="A0A1M6EG74"/>
<evidence type="ECO:0000259" key="5">
    <source>
        <dbReference type="PROSITE" id="PS50931"/>
    </source>
</evidence>
<dbReference type="InterPro" id="IPR036388">
    <property type="entry name" value="WH-like_DNA-bd_sf"/>
</dbReference>
<dbReference type="InterPro" id="IPR005119">
    <property type="entry name" value="LysR_subst-bd"/>
</dbReference>
<protein>
    <submittedName>
        <fullName evidence="6">Hydrogen peroxide-inducible genes activator</fullName>
    </submittedName>
</protein>
<name>A0A1M6EG74_9VIBR</name>
<dbReference type="Pfam" id="PF03466">
    <property type="entry name" value="LysR_substrate"/>
    <property type="match status" value="1"/>
</dbReference>
<organism evidence="6 7">
    <name type="scientific">Vibrio aerogenes CECT 7868</name>
    <dbReference type="NCBI Taxonomy" id="1216006"/>
    <lineage>
        <taxon>Bacteria</taxon>
        <taxon>Pseudomonadati</taxon>
        <taxon>Pseudomonadota</taxon>
        <taxon>Gammaproteobacteria</taxon>
        <taxon>Vibrionales</taxon>
        <taxon>Vibrionaceae</taxon>
        <taxon>Vibrio</taxon>
    </lineage>
</organism>
<comment type="similarity">
    <text evidence="1">Belongs to the LysR transcriptional regulatory family.</text>
</comment>
<accession>A0A1M6EG74</accession>
<evidence type="ECO:0000313" key="7">
    <source>
        <dbReference type="Proteomes" id="UP000184608"/>
    </source>
</evidence>
<dbReference type="RefSeq" id="WP_073606039.1">
    <property type="nucleotide sequence ID" value="NZ_FQXZ01000049.1"/>
</dbReference>
<dbReference type="OrthoDB" id="5289754at2"/>
<evidence type="ECO:0000256" key="3">
    <source>
        <dbReference type="ARBA" id="ARBA00023125"/>
    </source>
</evidence>
<dbReference type="Gene3D" id="1.10.10.10">
    <property type="entry name" value="Winged helix-like DNA-binding domain superfamily/Winged helix DNA-binding domain"/>
    <property type="match status" value="1"/>
</dbReference>
<dbReference type="InterPro" id="IPR036390">
    <property type="entry name" value="WH_DNA-bd_sf"/>
</dbReference>
<dbReference type="PANTHER" id="PTHR30126:SF99">
    <property type="entry name" value="TRANSCRIPTIONAL REGULATOR LYSR FAMILY"/>
    <property type="match status" value="1"/>
</dbReference>
<keyword evidence="2" id="KW-0805">Transcription regulation</keyword>
<dbReference type="CDD" id="cd05466">
    <property type="entry name" value="PBP2_LTTR_substrate"/>
    <property type="match status" value="1"/>
</dbReference>
<dbReference type="STRING" id="1216006.VA7868_04449"/>
<dbReference type="PRINTS" id="PR00039">
    <property type="entry name" value="HTHLYSR"/>
</dbReference>
<dbReference type="GO" id="GO:0000976">
    <property type="term" value="F:transcription cis-regulatory region binding"/>
    <property type="evidence" value="ECO:0007669"/>
    <property type="project" value="TreeGrafter"/>
</dbReference>
<dbReference type="SUPFAM" id="SSF46785">
    <property type="entry name" value="Winged helix' DNA-binding domain"/>
    <property type="match status" value="1"/>
</dbReference>
<dbReference type="InterPro" id="IPR000847">
    <property type="entry name" value="LysR_HTH_N"/>
</dbReference>
<keyword evidence="3" id="KW-0238">DNA-binding</keyword>
<feature type="domain" description="HTH lysR-type" evidence="5">
    <location>
        <begin position="2"/>
        <end position="59"/>
    </location>
</feature>